<keyword evidence="4" id="KW-1185">Reference proteome</keyword>
<dbReference type="Pfam" id="PF00665">
    <property type="entry name" value="rve"/>
    <property type="match status" value="1"/>
</dbReference>
<name>A0ABT3E5H2_9LACO</name>
<evidence type="ECO:0000313" key="3">
    <source>
        <dbReference type="EMBL" id="MCW0953663.1"/>
    </source>
</evidence>
<dbReference type="Gene3D" id="3.30.420.10">
    <property type="entry name" value="Ribonuclease H-like superfamily/Ribonuclease H"/>
    <property type="match status" value="1"/>
</dbReference>
<proteinExistence type="predicted"/>
<evidence type="ECO:0000256" key="1">
    <source>
        <dbReference type="ARBA" id="ARBA00002286"/>
    </source>
</evidence>
<evidence type="ECO:0000313" key="4">
    <source>
        <dbReference type="Proteomes" id="UP001526225"/>
    </source>
</evidence>
<dbReference type="PANTHER" id="PTHR46889:SF4">
    <property type="entry name" value="TRANSPOSASE INSO FOR INSERTION SEQUENCE ELEMENT IS911B-RELATED"/>
    <property type="match status" value="1"/>
</dbReference>
<dbReference type="InterPro" id="IPR012337">
    <property type="entry name" value="RNaseH-like_sf"/>
</dbReference>
<reference evidence="3 4" key="1">
    <citation type="submission" date="2022-10" db="EMBL/GenBank/DDBJ databases">
        <title>Weissella fermenti sp. nov., isolated from fermented cabbage.</title>
        <authorList>
            <person name="Lee J.K."/>
            <person name="Baek J.H."/>
            <person name="Choi D.G."/>
            <person name="Kim J.M."/>
            <person name="Jeon C.O."/>
        </authorList>
    </citation>
    <scope>NUCLEOTIDE SEQUENCE [LARGE SCALE GENOMIC DNA]</scope>
    <source>
        <strain evidence="3 4">KACC 18534</strain>
    </source>
</reference>
<dbReference type="InterPro" id="IPR048020">
    <property type="entry name" value="Transpos_IS3"/>
</dbReference>
<protein>
    <submittedName>
        <fullName evidence="3">IS3 family transposase</fullName>
    </submittedName>
</protein>
<dbReference type="InterPro" id="IPR050900">
    <property type="entry name" value="Transposase_IS3/IS150/IS904"/>
</dbReference>
<organism evidence="3 4">
    <name type="scientific">Weissella ceti</name>
    <dbReference type="NCBI Taxonomy" id="759620"/>
    <lineage>
        <taxon>Bacteria</taxon>
        <taxon>Bacillati</taxon>
        <taxon>Bacillota</taxon>
        <taxon>Bacilli</taxon>
        <taxon>Lactobacillales</taxon>
        <taxon>Lactobacillaceae</taxon>
        <taxon>Weissella</taxon>
    </lineage>
</organism>
<comment type="function">
    <text evidence="1">Involved in the transposition of the insertion sequence.</text>
</comment>
<dbReference type="RefSeq" id="WP_264336111.1">
    <property type="nucleotide sequence ID" value="NZ_CP074441.1"/>
</dbReference>
<dbReference type="Pfam" id="PF13333">
    <property type="entry name" value="rve_2"/>
    <property type="match status" value="1"/>
</dbReference>
<dbReference type="PANTHER" id="PTHR46889">
    <property type="entry name" value="TRANSPOSASE INSF FOR INSERTION SEQUENCE IS3B-RELATED"/>
    <property type="match status" value="1"/>
</dbReference>
<dbReference type="InterPro" id="IPR036397">
    <property type="entry name" value="RNaseH_sf"/>
</dbReference>
<dbReference type="NCBIfam" id="NF033516">
    <property type="entry name" value="transpos_IS3"/>
    <property type="match status" value="1"/>
</dbReference>
<sequence>MTELRREFDVSLAVILEVVGMSSSSYHDAIKRSYKSGNTKLLEQIKAIRAEHKEYGYRRITLELRNRGIIVNHKTVLKVMKTYGLLCTSFNRITRKYNSYAGHIGHIAKNLINRRFSTDRPFQKIVTDVTEVRWGQKSTSERAYFTAYIDSYTGEILTWNIDRHPTVSFVTESLDELLAIRPNLNYRMTIYSDQGFQYQNAEYVSRLKHSRVFQSMSRKATCLDNAIAESIFHLIKVGTVHNNDYQTYDELKGSLSDYVYYYNNKRIKTKLAGKTPVQYRCLSDQLSA</sequence>
<evidence type="ECO:0000259" key="2">
    <source>
        <dbReference type="PROSITE" id="PS50994"/>
    </source>
</evidence>
<gene>
    <name evidence="3" type="ORF">OIT44_06270</name>
</gene>
<comment type="caution">
    <text evidence="3">The sequence shown here is derived from an EMBL/GenBank/DDBJ whole genome shotgun (WGS) entry which is preliminary data.</text>
</comment>
<dbReference type="Pfam" id="PF13276">
    <property type="entry name" value="HTH_21"/>
    <property type="match status" value="1"/>
</dbReference>
<dbReference type="InterPro" id="IPR001584">
    <property type="entry name" value="Integrase_cat-core"/>
</dbReference>
<accession>A0ABT3E5H2</accession>
<dbReference type="Proteomes" id="UP001526225">
    <property type="component" value="Unassembled WGS sequence"/>
</dbReference>
<dbReference type="SUPFAM" id="SSF53098">
    <property type="entry name" value="Ribonuclease H-like"/>
    <property type="match status" value="1"/>
</dbReference>
<dbReference type="EMBL" id="JAOZFE010000007">
    <property type="protein sequence ID" value="MCW0953663.1"/>
    <property type="molecule type" value="Genomic_DNA"/>
</dbReference>
<dbReference type="InterPro" id="IPR025948">
    <property type="entry name" value="HTH-like_dom"/>
</dbReference>
<feature type="domain" description="Integrase catalytic" evidence="2">
    <location>
        <begin position="117"/>
        <end position="284"/>
    </location>
</feature>
<dbReference type="PROSITE" id="PS50994">
    <property type="entry name" value="INTEGRASE"/>
    <property type="match status" value="1"/>
</dbReference>